<dbReference type="Pfam" id="PF13673">
    <property type="entry name" value="Acetyltransf_10"/>
    <property type="match status" value="1"/>
</dbReference>
<evidence type="ECO:0000259" key="1">
    <source>
        <dbReference type="Pfam" id="PF13673"/>
    </source>
</evidence>
<dbReference type="Proteomes" id="UP001215598">
    <property type="component" value="Unassembled WGS sequence"/>
</dbReference>
<dbReference type="GO" id="GO:0016747">
    <property type="term" value="F:acyltransferase activity, transferring groups other than amino-acyl groups"/>
    <property type="evidence" value="ECO:0007669"/>
    <property type="project" value="InterPro"/>
</dbReference>
<comment type="caution">
    <text evidence="2">The sequence shown here is derived from an EMBL/GenBank/DDBJ whole genome shotgun (WGS) entry which is preliminary data.</text>
</comment>
<accession>A0AAD7IQC1</accession>
<dbReference type="PANTHER" id="PTHR42791">
    <property type="entry name" value="GNAT FAMILY ACETYLTRANSFERASE"/>
    <property type="match status" value="1"/>
</dbReference>
<gene>
    <name evidence="2" type="ORF">B0H16DRAFT_1421514</name>
</gene>
<dbReference type="PANTHER" id="PTHR42791:SF1">
    <property type="entry name" value="N-ACETYLTRANSFERASE DOMAIN-CONTAINING PROTEIN"/>
    <property type="match status" value="1"/>
</dbReference>
<dbReference type="CDD" id="cd04301">
    <property type="entry name" value="NAT_SF"/>
    <property type="match status" value="1"/>
</dbReference>
<dbReference type="InterPro" id="IPR016181">
    <property type="entry name" value="Acyl_CoA_acyltransferase"/>
</dbReference>
<evidence type="ECO:0000313" key="2">
    <source>
        <dbReference type="EMBL" id="KAJ7746594.1"/>
    </source>
</evidence>
<name>A0AAD7IQC1_9AGAR</name>
<proteinExistence type="predicted"/>
<protein>
    <recommendedName>
        <fullName evidence="1">N-acetyltransferase domain-containing protein</fullName>
    </recommendedName>
</protein>
<dbReference type="Gene3D" id="3.40.630.30">
    <property type="match status" value="1"/>
</dbReference>
<dbReference type="InterPro" id="IPR000182">
    <property type="entry name" value="GNAT_dom"/>
</dbReference>
<dbReference type="InterPro" id="IPR052523">
    <property type="entry name" value="Trichothecene_AcTrans"/>
</dbReference>
<organism evidence="2 3">
    <name type="scientific">Mycena metata</name>
    <dbReference type="NCBI Taxonomy" id="1033252"/>
    <lineage>
        <taxon>Eukaryota</taxon>
        <taxon>Fungi</taxon>
        <taxon>Dikarya</taxon>
        <taxon>Basidiomycota</taxon>
        <taxon>Agaricomycotina</taxon>
        <taxon>Agaricomycetes</taxon>
        <taxon>Agaricomycetidae</taxon>
        <taxon>Agaricales</taxon>
        <taxon>Marasmiineae</taxon>
        <taxon>Mycenaceae</taxon>
        <taxon>Mycena</taxon>
    </lineage>
</organism>
<dbReference type="EMBL" id="JARKIB010000079">
    <property type="protein sequence ID" value="KAJ7746594.1"/>
    <property type="molecule type" value="Genomic_DNA"/>
</dbReference>
<sequence>MTFQIHLKSKISESELDEATDVCVRAYVGELASNSMVGGDESLKDPIFRAMIRAGELAGEVYFATDDDTQQVVGVAVWFPPGTSLFESEEQRALGFDEFMTKLSPETSAFWSNAYVPVVDKFLAEVLGADGTRNSQYLNQLATDPRFQRKGIATMLLKTVHNKAGISFFSERIGRLTKITIQFADSDTPPLFAHCAANEKNVCPFLTCHECGTQCNNF</sequence>
<dbReference type="SUPFAM" id="SSF55729">
    <property type="entry name" value="Acyl-CoA N-acyltransferases (Nat)"/>
    <property type="match status" value="1"/>
</dbReference>
<feature type="domain" description="N-acetyltransferase" evidence="1">
    <location>
        <begin position="124"/>
        <end position="164"/>
    </location>
</feature>
<reference evidence="2" key="1">
    <citation type="submission" date="2023-03" db="EMBL/GenBank/DDBJ databases">
        <title>Massive genome expansion in bonnet fungi (Mycena s.s.) driven by repeated elements and novel gene families across ecological guilds.</title>
        <authorList>
            <consortium name="Lawrence Berkeley National Laboratory"/>
            <person name="Harder C.B."/>
            <person name="Miyauchi S."/>
            <person name="Viragh M."/>
            <person name="Kuo A."/>
            <person name="Thoen E."/>
            <person name="Andreopoulos B."/>
            <person name="Lu D."/>
            <person name="Skrede I."/>
            <person name="Drula E."/>
            <person name="Henrissat B."/>
            <person name="Morin E."/>
            <person name="Kohler A."/>
            <person name="Barry K."/>
            <person name="LaButti K."/>
            <person name="Morin E."/>
            <person name="Salamov A."/>
            <person name="Lipzen A."/>
            <person name="Mereny Z."/>
            <person name="Hegedus B."/>
            <person name="Baldrian P."/>
            <person name="Stursova M."/>
            <person name="Weitz H."/>
            <person name="Taylor A."/>
            <person name="Grigoriev I.V."/>
            <person name="Nagy L.G."/>
            <person name="Martin F."/>
            <person name="Kauserud H."/>
        </authorList>
    </citation>
    <scope>NUCLEOTIDE SEQUENCE</scope>
    <source>
        <strain evidence="2">CBHHK182m</strain>
    </source>
</reference>
<keyword evidence="3" id="KW-1185">Reference proteome</keyword>
<dbReference type="AlphaFoldDB" id="A0AAD7IQC1"/>
<evidence type="ECO:0000313" key="3">
    <source>
        <dbReference type="Proteomes" id="UP001215598"/>
    </source>
</evidence>